<dbReference type="OrthoDB" id="1249553at2"/>
<name>A0A1M7K1R7_9FLAO</name>
<dbReference type="Pfam" id="PF04397">
    <property type="entry name" value="LytTR"/>
    <property type="match status" value="1"/>
</dbReference>
<evidence type="ECO:0000256" key="1">
    <source>
        <dbReference type="SAM" id="Phobius"/>
    </source>
</evidence>
<dbReference type="EMBL" id="FRAV01000056">
    <property type="protein sequence ID" value="SHM58747.1"/>
    <property type="molecule type" value="Genomic_DNA"/>
</dbReference>
<dbReference type="GO" id="GO:0003677">
    <property type="term" value="F:DNA binding"/>
    <property type="evidence" value="ECO:0007669"/>
    <property type="project" value="UniProtKB-KW"/>
</dbReference>
<keyword evidence="3" id="KW-0238">DNA-binding</keyword>
<proteinExistence type="predicted"/>
<dbReference type="SMART" id="SM00850">
    <property type="entry name" value="LytTR"/>
    <property type="match status" value="1"/>
</dbReference>
<dbReference type="STRING" id="1302687.SAMN05444267_10563"/>
<evidence type="ECO:0000259" key="2">
    <source>
        <dbReference type="SMART" id="SM00850"/>
    </source>
</evidence>
<dbReference type="InterPro" id="IPR007492">
    <property type="entry name" value="LytTR_DNA-bd_dom"/>
</dbReference>
<dbReference type="RefSeq" id="WP_073297755.1">
    <property type="nucleotide sequence ID" value="NZ_FRAV01000056.1"/>
</dbReference>
<sequence>MKTIAYNNKKLRIITALAAAFFIVFHGRPLNLLKAFTSLSFYTAVTVSFVISLLLVYTIHIVTIWLDKRSGWRLEPVKRSLLQFLLGVLLPAVTDVLLISSYFELLGQNIFDNGFLLVDFPVIVFFIIFLNLYYVIHYLLLSDSKTIPDYTKEVNQYDENIKTKKLTVDNSGLYLEFDVQQEILYFYRFRKHVKFTAFNGEEYSFKETLGSAAEQFKDCSFIQINRSVVLNFNIVEDYQPGLKRNTLEIIFENKYFNLLKNENMDRFVVTKEHISKVSNYFNNI</sequence>
<keyword evidence="1" id="KW-0472">Membrane</keyword>
<evidence type="ECO:0000313" key="4">
    <source>
        <dbReference type="Proteomes" id="UP000184364"/>
    </source>
</evidence>
<dbReference type="Gene3D" id="2.40.50.1020">
    <property type="entry name" value="LytTr DNA-binding domain"/>
    <property type="match status" value="1"/>
</dbReference>
<dbReference type="AlphaFoldDB" id="A0A1M7K1R7"/>
<keyword evidence="4" id="KW-1185">Reference proteome</keyword>
<feature type="transmembrane region" description="Helical" evidence="1">
    <location>
        <begin position="84"/>
        <end position="103"/>
    </location>
</feature>
<keyword evidence="1" id="KW-1133">Transmembrane helix</keyword>
<accession>A0A1M7K1R7</accession>
<reference evidence="4" key="1">
    <citation type="submission" date="2016-11" db="EMBL/GenBank/DDBJ databases">
        <authorList>
            <person name="Varghese N."/>
            <person name="Submissions S."/>
        </authorList>
    </citation>
    <scope>NUCLEOTIDE SEQUENCE [LARGE SCALE GENOMIC DNA]</scope>
    <source>
        <strain evidence="4">DSM 26899</strain>
    </source>
</reference>
<keyword evidence="1" id="KW-0812">Transmembrane</keyword>
<dbReference type="Proteomes" id="UP000184364">
    <property type="component" value="Unassembled WGS sequence"/>
</dbReference>
<feature type="transmembrane region" description="Helical" evidence="1">
    <location>
        <begin position="115"/>
        <end position="136"/>
    </location>
</feature>
<feature type="transmembrane region" description="Helical" evidence="1">
    <location>
        <begin position="12"/>
        <end position="29"/>
    </location>
</feature>
<gene>
    <name evidence="3" type="ORF">SAMN05444267_10563</name>
</gene>
<feature type="domain" description="HTH LytTR-type" evidence="2">
    <location>
        <begin position="172"/>
        <end position="282"/>
    </location>
</feature>
<protein>
    <submittedName>
        <fullName evidence="3">LytTr DNA-binding domain-containing protein</fullName>
    </submittedName>
</protein>
<evidence type="ECO:0000313" key="3">
    <source>
        <dbReference type="EMBL" id="SHM58747.1"/>
    </source>
</evidence>
<feature type="transmembrane region" description="Helical" evidence="1">
    <location>
        <begin position="41"/>
        <end position="63"/>
    </location>
</feature>
<organism evidence="3 4">
    <name type="scientific">Chryseobacterium polytrichastri</name>
    <dbReference type="NCBI Taxonomy" id="1302687"/>
    <lineage>
        <taxon>Bacteria</taxon>
        <taxon>Pseudomonadati</taxon>
        <taxon>Bacteroidota</taxon>
        <taxon>Flavobacteriia</taxon>
        <taxon>Flavobacteriales</taxon>
        <taxon>Weeksellaceae</taxon>
        <taxon>Chryseobacterium group</taxon>
        <taxon>Chryseobacterium</taxon>
    </lineage>
</organism>